<feature type="region of interest" description="Disordered" evidence="1">
    <location>
        <begin position="80"/>
        <end position="117"/>
    </location>
</feature>
<keyword evidence="3" id="KW-1185">Reference proteome</keyword>
<protein>
    <recommendedName>
        <fullName evidence="4">Peptidase M13 C-terminal domain-containing protein</fullName>
    </recommendedName>
</protein>
<dbReference type="PROSITE" id="PS51885">
    <property type="entry name" value="NEPRILYSIN"/>
    <property type="match status" value="1"/>
</dbReference>
<evidence type="ECO:0000313" key="2">
    <source>
        <dbReference type="EMBL" id="MBD7954061.1"/>
    </source>
</evidence>
<dbReference type="RefSeq" id="WP_191770208.1">
    <property type="nucleotide sequence ID" value="NZ_JACSQS010000005.1"/>
</dbReference>
<name>A0A8X8FQF5_9GAMM</name>
<dbReference type="SUPFAM" id="SSF55486">
    <property type="entry name" value="Metalloproteases ('zincins'), catalytic domain"/>
    <property type="match status" value="2"/>
</dbReference>
<sequence>MPVSNGMARSAQGRDQYLQAQRGRPVSGHLQCVPRQPAGMVWRVANQPWNAHAALAAGTVMLLAGSHLAGAAARISDAPAPSPAIPPLHPGQSAAGIGRRLPHSVGSPSGPSAGATQSDVQQAPALHAFHPALLPQISHPPAELAGQEALLVAEESVGGGRSLLWQGIAAWFADPCTDLDQYANGFWKLQHPAGPVAPSFFSEARKTLQAQMLDNLSHASPDALGAEQALALTWASARDLGGWSWSAFAAQRDEIAALASMDDVMRHICASMLKGQETVLGLERYFRVGVLVVGLALQPAEPAGLHGLPPAHPAVLAHKADIARLLVHTGMPQAEAEQAADGIFDMEAELTRVPMEPMRMGSYSLPQAIHALPGFPWAEVWSALRLDPMTALFTSVETCRSLEGLLSSRSLPEWKAFLRCQQARRMQHLLQTGRQPGQLLHRLEDSRGGRRLLGAWYGSSADPALEARARALFDGVKQVYLEDLAASSLPVEDKSLLQDVLHDASLRWDDGRDMDWSGFEASPSFAINLQRLAGLKVREDIEIIEDPAGASRTGSPAHHLAMGTNVRDGQVFTTPALLGSVQTAATSAEHEWATLGVMLGHELAHLMVDGGTLSAVGEAMMEQENVAIGQRIGGLWSSEPQLDPQRVRGEAACDLRGLSASRRAGEAEAAREGRVFDLRRFFVAAAGLHAANPTAAQLRAKISEDHHPPGPFRAELGRSLKGFDEAFGCEPRPSTPFDRMFTQAAPVRAAAEPNTG</sequence>
<accession>A0A8X8FQF5</accession>
<feature type="compositionally biased region" description="Pro residues" evidence="1">
    <location>
        <begin position="80"/>
        <end position="89"/>
    </location>
</feature>
<dbReference type="GO" id="GO:0006508">
    <property type="term" value="P:proteolysis"/>
    <property type="evidence" value="ECO:0007669"/>
    <property type="project" value="InterPro"/>
</dbReference>
<organism evidence="2 3">
    <name type="scientific">Stenotrophomonas lacuserhaii</name>
    <dbReference type="NCBI Taxonomy" id="2760084"/>
    <lineage>
        <taxon>Bacteria</taxon>
        <taxon>Pseudomonadati</taxon>
        <taxon>Pseudomonadota</taxon>
        <taxon>Gammaproteobacteria</taxon>
        <taxon>Lysobacterales</taxon>
        <taxon>Lysobacteraceae</taxon>
        <taxon>Stenotrophomonas</taxon>
    </lineage>
</organism>
<reference evidence="2 3" key="1">
    <citation type="submission" date="2020-08" db="EMBL/GenBank/DDBJ databases">
        <title>A Genomic Blueprint of the Chicken Gut Microbiome.</title>
        <authorList>
            <person name="Gilroy R."/>
            <person name="Ravi A."/>
            <person name="Getino M."/>
            <person name="Pursley I."/>
            <person name="Horton D.L."/>
            <person name="Alikhan N.-F."/>
            <person name="Baker D."/>
            <person name="Gharbi K."/>
            <person name="Hall N."/>
            <person name="Watson M."/>
            <person name="Adriaenssens E.M."/>
            <person name="Foster-Nyarko E."/>
            <person name="Jarju S."/>
            <person name="Secka A."/>
            <person name="Antonio M."/>
            <person name="Oren A."/>
            <person name="Chaudhuri R."/>
            <person name="La Ragione R.M."/>
            <person name="Hildebrand F."/>
            <person name="Pallen M.J."/>
        </authorList>
    </citation>
    <scope>NUCLEOTIDE SEQUENCE [LARGE SCALE GENOMIC DNA]</scope>
    <source>
        <strain evidence="2 3">Sa5BUN4</strain>
    </source>
</reference>
<proteinExistence type="predicted"/>
<dbReference type="Proteomes" id="UP000636938">
    <property type="component" value="Unassembled WGS sequence"/>
</dbReference>
<dbReference type="GO" id="GO:0004222">
    <property type="term" value="F:metalloendopeptidase activity"/>
    <property type="evidence" value="ECO:0007669"/>
    <property type="project" value="InterPro"/>
</dbReference>
<dbReference type="InterPro" id="IPR024079">
    <property type="entry name" value="MetalloPept_cat_dom_sf"/>
</dbReference>
<feature type="compositionally biased region" description="Low complexity" evidence="1">
    <location>
        <begin position="106"/>
        <end position="117"/>
    </location>
</feature>
<dbReference type="InterPro" id="IPR000718">
    <property type="entry name" value="Peptidase_M13"/>
</dbReference>
<dbReference type="Gene3D" id="3.40.390.10">
    <property type="entry name" value="Collagenase (Catalytic Domain)"/>
    <property type="match status" value="1"/>
</dbReference>
<gene>
    <name evidence="2" type="ORF">H9654_07550</name>
</gene>
<dbReference type="EMBL" id="JACSQS010000005">
    <property type="protein sequence ID" value="MBD7954061.1"/>
    <property type="molecule type" value="Genomic_DNA"/>
</dbReference>
<dbReference type="AlphaFoldDB" id="A0A8X8FQF5"/>
<evidence type="ECO:0000256" key="1">
    <source>
        <dbReference type="SAM" id="MobiDB-lite"/>
    </source>
</evidence>
<evidence type="ECO:0000313" key="3">
    <source>
        <dbReference type="Proteomes" id="UP000636938"/>
    </source>
</evidence>
<comment type="caution">
    <text evidence="2">The sequence shown here is derived from an EMBL/GenBank/DDBJ whole genome shotgun (WGS) entry which is preliminary data.</text>
</comment>
<evidence type="ECO:0008006" key="4">
    <source>
        <dbReference type="Google" id="ProtNLM"/>
    </source>
</evidence>